<evidence type="ECO:0000313" key="1">
    <source>
        <dbReference type="EMBL" id="MLU96665.1"/>
    </source>
</evidence>
<protein>
    <submittedName>
        <fullName evidence="1">Uncharacterized protein</fullName>
    </submittedName>
</protein>
<dbReference type="EMBL" id="RVHM01000007">
    <property type="protein sequence ID" value="MLU96665.1"/>
    <property type="molecule type" value="Genomic_DNA"/>
</dbReference>
<name>A0A2X5BQN1_SALET</name>
<accession>A0A2X5BQN1</accession>
<comment type="caution">
    <text evidence="1">The sequence shown here is derived from an EMBL/GenBank/DDBJ whole genome shotgun (WGS) entry which is preliminary data.</text>
</comment>
<proteinExistence type="predicted"/>
<sequence>MLSFDTKAALELISHSAGGFSYDTLARALISDKKAQPSQHLLSDCREFCESLESQGIIQRCASCREVQDVYYEYRAH</sequence>
<dbReference type="Proteomes" id="UP000885374">
    <property type="component" value="Unassembled WGS sequence"/>
</dbReference>
<reference evidence="1" key="1">
    <citation type="submission" date="2018-07" db="EMBL/GenBank/DDBJ databases">
        <authorList>
            <person name="Ashton P.M."/>
            <person name="Dallman T."/>
            <person name="Nair S."/>
            <person name="De Pinna E."/>
            <person name="Peters T."/>
            <person name="Grant K."/>
        </authorList>
    </citation>
    <scope>NUCLEOTIDE SEQUENCE [LARGE SCALE GENOMIC DNA]</scope>
    <source>
        <strain evidence="1">157339</strain>
    </source>
</reference>
<gene>
    <name evidence="1" type="ORF">DRU74_07950</name>
</gene>
<accession>A0A5I5Z4B2</accession>
<organism evidence="1">
    <name type="scientific">Salmonella enterica I</name>
    <dbReference type="NCBI Taxonomy" id="59201"/>
    <lineage>
        <taxon>Bacteria</taxon>
        <taxon>Pseudomonadati</taxon>
        <taxon>Pseudomonadota</taxon>
        <taxon>Gammaproteobacteria</taxon>
        <taxon>Enterobacterales</taxon>
        <taxon>Enterobacteriaceae</taxon>
        <taxon>Salmonella</taxon>
    </lineage>
</organism>
<dbReference type="AlphaFoldDB" id="A0A2X5BQN1"/>